<reference evidence="3" key="1">
    <citation type="submission" date="2017-09" db="EMBL/GenBank/DDBJ databases">
        <title>Depth-based differentiation of microbial function through sediment-hosted aquifers and enrichment of novel symbionts in the deep terrestrial subsurface.</title>
        <authorList>
            <person name="Probst A.J."/>
            <person name="Ladd B."/>
            <person name="Jarett J.K."/>
            <person name="Geller-Mcgrath D.E."/>
            <person name="Sieber C.M.K."/>
            <person name="Emerson J.B."/>
            <person name="Anantharaman K."/>
            <person name="Thomas B.C."/>
            <person name="Malmstrom R."/>
            <person name="Stieglmeier M."/>
            <person name="Klingl A."/>
            <person name="Woyke T."/>
            <person name="Ryan C.M."/>
            <person name="Banfield J.F."/>
        </authorList>
    </citation>
    <scope>NUCLEOTIDE SEQUENCE [LARGE SCALE GENOMIC DNA]</scope>
</reference>
<feature type="coiled-coil region" evidence="1">
    <location>
        <begin position="92"/>
        <end position="119"/>
    </location>
</feature>
<organism evidence="2 3">
    <name type="scientific">Candidatus Dojkabacteria bacterium CG_4_10_14_0_2_um_filter_Dojkabacteria_WS6_41_15</name>
    <dbReference type="NCBI Taxonomy" id="2014249"/>
    <lineage>
        <taxon>Bacteria</taxon>
        <taxon>Candidatus Dojkabacteria</taxon>
    </lineage>
</organism>
<comment type="caution">
    <text evidence="2">The sequence shown here is derived from an EMBL/GenBank/DDBJ whole genome shotgun (WGS) entry which is preliminary data.</text>
</comment>
<gene>
    <name evidence="2" type="ORF">COX64_02600</name>
</gene>
<evidence type="ECO:0000313" key="3">
    <source>
        <dbReference type="Proteomes" id="UP000228952"/>
    </source>
</evidence>
<evidence type="ECO:0000256" key="1">
    <source>
        <dbReference type="SAM" id="Coils"/>
    </source>
</evidence>
<feature type="non-terminal residue" evidence="2">
    <location>
        <position position="1"/>
    </location>
</feature>
<dbReference type="AlphaFoldDB" id="A0A2M7W1W6"/>
<evidence type="ECO:0000313" key="2">
    <source>
        <dbReference type="EMBL" id="PJA13967.1"/>
    </source>
</evidence>
<keyword evidence="1" id="KW-0175">Coiled coil</keyword>
<accession>A0A2M7W1W6</accession>
<name>A0A2M7W1W6_9BACT</name>
<dbReference type="EMBL" id="PFQB01000067">
    <property type="protein sequence ID" value="PJA13967.1"/>
    <property type="molecule type" value="Genomic_DNA"/>
</dbReference>
<sequence>DIVRGVAFQGALVNVTLRYADATQVTYLLFDQVDSLTQTERVKALNEAKGKWDAVSVAAEDFATVVNALPTYELPVTYEQSLRNPLVKPVVASALEDTIKKLEDEERRLDGEIKVSKKETEIGRKKILELVDQAPPGQRLLVAAAMFGTDAKTAQEQLARLQRLEAKINIGQAEVFNNYSNAAEIVKTGVKVELFIGGLAASSGGSAIVMAGKTGVDLAVATANFVFTGIAGAGVTMDVAETAVKVGIADKDGYTAAVAGAKEAAFFKEMSLIVGIMDPLKAYGQFQKISTAAGGVKNLMSPEGLKKVAANKTLIADLKTDVPGNLQIIAESGPKSWDFFTSYDQVKSLLFDTKMPGQVLFKGDQHAVGIADIVKNKLLSLYIQTFYANAATLAAGQTATLKPTPVLKARFRIIKVCSSGLLTVYTDCGTGKKVSKEWAKGSARGVVNAGGESVTPKISGGRGTYTFTVWLDNGESLAVANYDGPSNVATLTNVAKEQGWTISKGTVRVPMD</sequence>
<protein>
    <submittedName>
        <fullName evidence="2">Uncharacterized protein</fullName>
    </submittedName>
</protein>
<dbReference type="Proteomes" id="UP000228952">
    <property type="component" value="Unassembled WGS sequence"/>
</dbReference>
<proteinExistence type="predicted"/>